<dbReference type="InterPro" id="IPR011101">
    <property type="entry name" value="DUF5131"/>
</dbReference>
<reference evidence="1 2" key="1">
    <citation type="submission" date="2018-06" db="EMBL/GenBank/DDBJ databases">
        <title>Extensive metabolic versatility and redundancy in microbially diverse, dynamic hydrothermal sediments.</title>
        <authorList>
            <person name="Dombrowski N."/>
            <person name="Teske A."/>
            <person name="Baker B.J."/>
        </authorList>
    </citation>
    <scope>NUCLEOTIDE SEQUENCE [LARGE SCALE GENOMIC DNA]</scope>
    <source>
        <strain evidence="1">B51_G17</strain>
    </source>
</reference>
<dbReference type="Proteomes" id="UP000278031">
    <property type="component" value="Unassembled WGS sequence"/>
</dbReference>
<dbReference type="Pfam" id="PF07505">
    <property type="entry name" value="DUF5131"/>
    <property type="match status" value="1"/>
</dbReference>
<gene>
    <name evidence="1" type="ORF">DRO04_02645</name>
</gene>
<organism evidence="1 2">
    <name type="scientific">Candidatus Iainarchaeum sp</name>
    <dbReference type="NCBI Taxonomy" id="3101447"/>
    <lineage>
        <taxon>Archaea</taxon>
        <taxon>Candidatus Iainarchaeota</taxon>
        <taxon>Candidatus Iainarchaeia</taxon>
        <taxon>Candidatus Iainarchaeales</taxon>
        <taxon>Candidatus Iainarchaeaceae</taxon>
        <taxon>Candidatus Iainarchaeum</taxon>
    </lineage>
</organism>
<name>A0A497JH45_9ARCH</name>
<sequence length="112" mass="13751">YSEKRNWKQKQKKRQREWRLKRRRPCIYLRQRKCGEVVVKKNHHIELFIVGAETGPRRRPCDIQWVRQIRDDCAMLRVRFFLKQVFINSRKTHELDGVDYSRIPPWEVFGGA</sequence>
<evidence type="ECO:0000313" key="1">
    <source>
        <dbReference type="EMBL" id="RLG69929.1"/>
    </source>
</evidence>
<evidence type="ECO:0000313" key="2">
    <source>
        <dbReference type="Proteomes" id="UP000278031"/>
    </source>
</evidence>
<dbReference type="AlphaFoldDB" id="A0A497JH45"/>
<proteinExistence type="predicted"/>
<feature type="non-terminal residue" evidence="1">
    <location>
        <position position="1"/>
    </location>
</feature>
<comment type="caution">
    <text evidence="1">The sequence shown here is derived from an EMBL/GenBank/DDBJ whole genome shotgun (WGS) entry which is preliminary data.</text>
</comment>
<dbReference type="EMBL" id="QMWP01000096">
    <property type="protein sequence ID" value="RLG69929.1"/>
    <property type="molecule type" value="Genomic_DNA"/>
</dbReference>
<protein>
    <submittedName>
        <fullName evidence="1">Uncharacterized protein</fullName>
    </submittedName>
</protein>
<accession>A0A497JH45</accession>